<dbReference type="Gene3D" id="3.30.420.480">
    <property type="entry name" value="Domain of unknown function (DUF4445)"/>
    <property type="match status" value="1"/>
</dbReference>
<dbReference type="Pfam" id="PF13193">
    <property type="entry name" value="AMP-binding_C"/>
    <property type="match status" value="1"/>
</dbReference>
<dbReference type="Pfam" id="PF14574">
    <property type="entry name" value="RACo_C_ter"/>
    <property type="match status" value="1"/>
</dbReference>
<organism evidence="7">
    <name type="scientific">Cyprideis torosa</name>
    <dbReference type="NCBI Taxonomy" id="163714"/>
    <lineage>
        <taxon>Eukaryota</taxon>
        <taxon>Metazoa</taxon>
        <taxon>Ecdysozoa</taxon>
        <taxon>Arthropoda</taxon>
        <taxon>Crustacea</taxon>
        <taxon>Oligostraca</taxon>
        <taxon>Ostracoda</taxon>
        <taxon>Podocopa</taxon>
        <taxon>Podocopida</taxon>
        <taxon>Cytherocopina</taxon>
        <taxon>Cytheroidea</taxon>
        <taxon>Cytherideidae</taxon>
        <taxon>Cyprideis</taxon>
    </lineage>
</organism>
<accession>A0A7R8WM53</accession>
<dbReference type="AlphaFoldDB" id="A0A7R8WM53"/>
<gene>
    <name evidence="7" type="ORF">CTOB1V02_LOCUS9386</name>
</gene>
<dbReference type="InterPro" id="IPR027980">
    <property type="entry name" value="RACo_C"/>
</dbReference>
<dbReference type="GO" id="GO:0016874">
    <property type="term" value="F:ligase activity"/>
    <property type="evidence" value="ECO:0007669"/>
    <property type="project" value="UniProtKB-KW"/>
</dbReference>
<dbReference type="InterPro" id="IPR042259">
    <property type="entry name" value="Raco-like_middle_sf"/>
</dbReference>
<dbReference type="Gene3D" id="3.30.300.30">
    <property type="match status" value="1"/>
</dbReference>
<evidence type="ECO:0000259" key="4">
    <source>
        <dbReference type="Pfam" id="PF13193"/>
    </source>
</evidence>
<dbReference type="Pfam" id="PF17651">
    <property type="entry name" value="Raco_middle"/>
    <property type="match status" value="1"/>
</dbReference>
<reference evidence="7" key="1">
    <citation type="submission" date="2020-11" db="EMBL/GenBank/DDBJ databases">
        <authorList>
            <person name="Tran Van P."/>
        </authorList>
    </citation>
    <scope>NUCLEOTIDE SEQUENCE</scope>
</reference>
<dbReference type="Gene3D" id="3.40.50.980">
    <property type="match status" value="1"/>
</dbReference>
<dbReference type="EMBL" id="OB663618">
    <property type="protein sequence ID" value="CAD7231539.1"/>
    <property type="molecule type" value="Genomic_DNA"/>
</dbReference>
<dbReference type="Gene3D" id="2.30.38.10">
    <property type="entry name" value="Luciferase, Domain 3"/>
    <property type="match status" value="1"/>
</dbReference>
<feature type="domain" description="AMP-binding enzyme C-terminal" evidence="4">
    <location>
        <begin position="233"/>
        <end position="309"/>
    </location>
</feature>
<dbReference type="PANTHER" id="PTHR42895:SF1">
    <property type="entry name" value="IRON-SULFUR CLUSTER PROTEIN"/>
    <property type="match status" value="1"/>
</dbReference>
<comment type="similarity">
    <text evidence="1">Belongs to the ATP-dependent AMP-binding enzyme family.</text>
</comment>
<sequence>ETEKAFPRMEKGTESILGALPFFHVFGLSVAMNFSIFMAWKNILIPKPEPEKLLQAIKKYKPTFGAMVPTMFIGVLGHQEIDKVDMSCFKGLFSGSAPLPLEVLQEFEKRTGAAIVEGFGLTETSPVTHINPFEGKRKPGSIGVPISDTLCKVVDILDSGKEMASGQAGELLVKGPQVMREYLHQKEETQNTFVDGWLKTGDIAKMDDDGYFFIIDRLKDMIISGGYNVFPREIDEVLFLHPKVKEASSVGVPHPTRGEQVKSFVVLHEEWAGTTEEEIMAFCEQNLAKYKLPTSIVFLEELPKTAVGKVARVTLKKKIPQSQEGLTAMLDRVSQENYAIAVDIGTTTVYGQLIDLNTGQILAQKGLFNKQISYGEDVISRIIVAEKEEGRKKMQEMVLMTINEILGTLFSQTGVAKDNVSTITMAGNTTMTQLLLAINPRYIRRAPYVPAATLYPPFPAASIGIELSETAVALLYPQISSYVGGDIVAGIMGAGLYRSEELTIYLDIGTNAEIVIGNKDWMACAACSAGPAFEGGGVEFGMRASQGAIEDFLINPETLEPMLLTIGDVRPKGICGSGLITMLAVMFEMGIIDHRGKFNRDRNTKRIRNRNDVWEYVVCWQEETQIDRDIILSEVDIDNLIRAKAAIYSGCMTLLDEVGLSMDMVEHITLAGGFGSYIDLEKAMVIGLLPEIAPEQVTYLGNGSLLGARMSALTNKIRHDVVDVTKKMTNFELSETPSYMDNYVAAMFIPHTDVNRFPKLKERMTRRTSLQNRVNEGKQINI</sequence>
<dbReference type="OrthoDB" id="10253115at2759"/>
<dbReference type="SUPFAM" id="SSF56801">
    <property type="entry name" value="Acetyl-CoA synthetase-like"/>
    <property type="match status" value="1"/>
</dbReference>
<dbReference type="InterPro" id="IPR000873">
    <property type="entry name" value="AMP-dep_synth/lig_dom"/>
</dbReference>
<feature type="domain" description="RACo-like middle region" evidence="6">
    <location>
        <begin position="338"/>
        <end position="498"/>
    </location>
</feature>
<evidence type="ECO:0000259" key="3">
    <source>
        <dbReference type="Pfam" id="PF00501"/>
    </source>
</evidence>
<protein>
    <submittedName>
        <fullName evidence="7">Uncharacterized protein</fullName>
    </submittedName>
</protein>
<dbReference type="Pfam" id="PF00501">
    <property type="entry name" value="AMP-binding"/>
    <property type="match status" value="1"/>
</dbReference>
<name>A0A7R8WM53_9CRUS</name>
<feature type="domain" description="RACo C-terminal" evidence="5">
    <location>
        <begin position="501"/>
        <end position="761"/>
    </location>
</feature>
<dbReference type="FunFam" id="3.30.300.30:FF:000008">
    <property type="entry name" value="2,3-dihydroxybenzoate-AMP ligase"/>
    <property type="match status" value="1"/>
</dbReference>
<proteinExistence type="inferred from homology"/>
<dbReference type="InterPro" id="IPR025110">
    <property type="entry name" value="AMP-bd_C"/>
</dbReference>
<dbReference type="InterPro" id="IPR041414">
    <property type="entry name" value="Raco-like_middle"/>
</dbReference>
<dbReference type="InterPro" id="IPR045851">
    <property type="entry name" value="AMP-bd_C_sf"/>
</dbReference>
<evidence type="ECO:0000313" key="7">
    <source>
        <dbReference type="EMBL" id="CAD7231539.1"/>
    </source>
</evidence>
<evidence type="ECO:0000256" key="1">
    <source>
        <dbReference type="ARBA" id="ARBA00006432"/>
    </source>
</evidence>
<keyword evidence="2" id="KW-0436">Ligase</keyword>
<feature type="domain" description="AMP-dependent synthetase/ligase" evidence="3">
    <location>
        <begin position="13"/>
        <end position="183"/>
    </location>
</feature>
<evidence type="ECO:0000259" key="6">
    <source>
        <dbReference type="Pfam" id="PF17651"/>
    </source>
</evidence>
<evidence type="ECO:0000259" key="5">
    <source>
        <dbReference type="Pfam" id="PF14574"/>
    </source>
</evidence>
<feature type="non-terminal residue" evidence="7">
    <location>
        <position position="1"/>
    </location>
</feature>
<dbReference type="PANTHER" id="PTHR42895">
    <property type="entry name" value="IRON-SULFUR CLUSTER-BINDING PROTEIN-RELATED"/>
    <property type="match status" value="1"/>
</dbReference>
<evidence type="ECO:0000256" key="2">
    <source>
        <dbReference type="ARBA" id="ARBA00022598"/>
    </source>
</evidence>
<dbReference type="InterPro" id="IPR052911">
    <property type="entry name" value="Corrinoid_activation_enz"/>
</dbReference>